<gene>
    <name evidence="1" type="ORF">ACOC_LOCUS121</name>
</gene>
<dbReference type="Proteomes" id="UP000267027">
    <property type="component" value="Unassembled WGS sequence"/>
</dbReference>
<dbReference type="EMBL" id="UYYA01000009">
    <property type="protein sequence ID" value="VDM51706.1"/>
    <property type="molecule type" value="Genomic_DNA"/>
</dbReference>
<keyword evidence="2" id="KW-1185">Reference proteome</keyword>
<proteinExistence type="predicted"/>
<reference evidence="3" key="1">
    <citation type="submission" date="2016-04" db="UniProtKB">
        <authorList>
            <consortium name="WormBaseParasite"/>
        </authorList>
    </citation>
    <scope>IDENTIFICATION</scope>
</reference>
<evidence type="ECO:0000313" key="3">
    <source>
        <dbReference type="WBParaSite" id="ACOC_0000012001-mRNA-1"/>
    </source>
</evidence>
<sequence>MLETEQLNNCVTIPLVCSTLDWNKIANGVLGFTRTITEIRVYGLQTTQVHLIYTRYSANFEFVLDFNCQIAEDETKFLKFSTQTRLLSQSMVVGFADTIQLERLTPDQTLWSQRSCYLTSFDKFYYQQPYAQQRTMMYPVRTNCQYVWCNQNRYRWNYRPIGNISR</sequence>
<accession>A0A158PD11</accession>
<reference evidence="1 2" key="2">
    <citation type="submission" date="2018-11" db="EMBL/GenBank/DDBJ databases">
        <authorList>
            <consortium name="Pathogen Informatics"/>
        </authorList>
    </citation>
    <scope>NUCLEOTIDE SEQUENCE [LARGE SCALE GENOMIC DNA]</scope>
    <source>
        <strain evidence="1 2">Costa Rica</strain>
    </source>
</reference>
<evidence type="ECO:0000313" key="1">
    <source>
        <dbReference type="EMBL" id="VDM51706.1"/>
    </source>
</evidence>
<organism evidence="3">
    <name type="scientific">Angiostrongylus costaricensis</name>
    <name type="common">Nematode worm</name>
    <dbReference type="NCBI Taxonomy" id="334426"/>
    <lineage>
        <taxon>Eukaryota</taxon>
        <taxon>Metazoa</taxon>
        <taxon>Ecdysozoa</taxon>
        <taxon>Nematoda</taxon>
        <taxon>Chromadorea</taxon>
        <taxon>Rhabditida</taxon>
        <taxon>Rhabditina</taxon>
        <taxon>Rhabditomorpha</taxon>
        <taxon>Strongyloidea</taxon>
        <taxon>Metastrongylidae</taxon>
        <taxon>Angiostrongylus</taxon>
    </lineage>
</organism>
<name>A0A158PD11_ANGCS</name>
<protein>
    <submittedName>
        <fullName evidence="1 3">Uncharacterized protein</fullName>
    </submittedName>
</protein>
<dbReference type="WBParaSite" id="ACOC_0000012001-mRNA-1">
    <property type="protein sequence ID" value="ACOC_0000012001-mRNA-1"/>
    <property type="gene ID" value="ACOC_0000012001"/>
</dbReference>
<evidence type="ECO:0000313" key="2">
    <source>
        <dbReference type="Proteomes" id="UP000267027"/>
    </source>
</evidence>
<dbReference type="AlphaFoldDB" id="A0A158PD11"/>